<protein>
    <submittedName>
        <fullName evidence="2">Uncharacterized protein</fullName>
    </submittedName>
</protein>
<feature type="region of interest" description="Disordered" evidence="1">
    <location>
        <begin position="1"/>
        <end position="56"/>
    </location>
</feature>
<keyword evidence="3" id="KW-1185">Reference proteome</keyword>
<evidence type="ECO:0000313" key="2">
    <source>
        <dbReference type="EMBL" id="OZG50831.1"/>
    </source>
</evidence>
<organism evidence="2 3">
    <name type="scientific">Bombiscardovia coagulans</name>
    <dbReference type="NCBI Taxonomy" id="686666"/>
    <lineage>
        <taxon>Bacteria</taxon>
        <taxon>Bacillati</taxon>
        <taxon>Actinomycetota</taxon>
        <taxon>Actinomycetes</taxon>
        <taxon>Bifidobacteriales</taxon>
        <taxon>Bifidobacteriaceae</taxon>
        <taxon>Bombiscardovia</taxon>
    </lineage>
</organism>
<evidence type="ECO:0000256" key="1">
    <source>
        <dbReference type="SAM" id="MobiDB-lite"/>
    </source>
</evidence>
<gene>
    <name evidence="2" type="ORF">BOCO_0017</name>
</gene>
<name>A0A261EVD8_9BIFI</name>
<proteinExistence type="predicted"/>
<feature type="compositionally biased region" description="Polar residues" evidence="1">
    <location>
        <begin position="35"/>
        <end position="47"/>
    </location>
</feature>
<dbReference type="Proteomes" id="UP000216004">
    <property type="component" value="Unassembled WGS sequence"/>
</dbReference>
<comment type="caution">
    <text evidence="2">The sequence shown here is derived from an EMBL/GenBank/DDBJ whole genome shotgun (WGS) entry which is preliminary data.</text>
</comment>
<reference evidence="2 3" key="1">
    <citation type="journal article" date="2017" name="BMC Genomics">
        <title>Comparative genomic and phylogenomic analyses of the Bifidobacteriaceae family.</title>
        <authorList>
            <person name="Lugli G.A."/>
            <person name="Milani C."/>
            <person name="Turroni F."/>
            <person name="Duranti S."/>
            <person name="Mancabelli L."/>
            <person name="Mangifesta M."/>
            <person name="Ferrario C."/>
            <person name="Modesto M."/>
            <person name="Mattarelli P."/>
            <person name="Jiri K."/>
            <person name="van Sinderen D."/>
            <person name="Ventura M."/>
        </authorList>
    </citation>
    <scope>NUCLEOTIDE SEQUENCE [LARGE SCALE GENOMIC DNA]</scope>
    <source>
        <strain evidence="2 3">DSM 22924</strain>
    </source>
</reference>
<sequence length="151" mass="16489">MSNDARKPKNSPGSTGGQYDTKPGGKGQDLPSLAEATQTPTNTNQRDANAKTKYAPDFETIINPSATSFEDIVRTAAGDFQDDFDIESATKDYVDEINKITNPLGVSVTESGKAYCSYNADIDDDAITEGVNNIDIYKILQRHDKQEDENM</sequence>
<dbReference type="AlphaFoldDB" id="A0A261EVD8"/>
<evidence type="ECO:0000313" key="3">
    <source>
        <dbReference type="Proteomes" id="UP000216004"/>
    </source>
</evidence>
<dbReference type="OrthoDB" id="3244732at2"/>
<accession>A0A261EVD8</accession>
<dbReference type="RefSeq" id="WP_094722086.1">
    <property type="nucleotide sequence ID" value="NZ_MWWS01000002.1"/>
</dbReference>
<dbReference type="EMBL" id="MWWS01000002">
    <property type="protein sequence ID" value="OZG50831.1"/>
    <property type="molecule type" value="Genomic_DNA"/>
</dbReference>